<comment type="caution">
    <text evidence="2">The sequence shown here is derived from an EMBL/GenBank/DDBJ whole genome shotgun (WGS) entry which is preliminary data.</text>
</comment>
<evidence type="ECO:0000313" key="2">
    <source>
        <dbReference type="EMBL" id="KAG7369500.1"/>
    </source>
</evidence>
<feature type="transmembrane region" description="Helical" evidence="1">
    <location>
        <begin position="211"/>
        <end position="229"/>
    </location>
</feature>
<protein>
    <submittedName>
        <fullName evidence="2">Uncharacterized protein</fullName>
    </submittedName>
</protein>
<keyword evidence="1" id="KW-1133">Transmembrane helix</keyword>
<feature type="transmembrane region" description="Helical" evidence="1">
    <location>
        <begin position="53"/>
        <end position="76"/>
    </location>
</feature>
<gene>
    <name evidence="2" type="ORF">IV203_027246</name>
</gene>
<dbReference type="AlphaFoldDB" id="A0A9K3LVW3"/>
<reference evidence="2" key="1">
    <citation type="journal article" date="2021" name="Sci. Rep.">
        <title>Diploid genomic architecture of Nitzschia inconspicua, an elite biomass production diatom.</title>
        <authorList>
            <person name="Oliver A."/>
            <person name="Podell S."/>
            <person name="Pinowska A."/>
            <person name="Traller J.C."/>
            <person name="Smith S.R."/>
            <person name="McClure R."/>
            <person name="Beliaev A."/>
            <person name="Bohutskyi P."/>
            <person name="Hill E.A."/>
            <person name="Rabines A."/>
            <person name="Zheng H."/>
            <person name="Allen L.Z."/>
            <person name="Kuo A."/>
            <person name="Grigoriev I.V."/>
            <person name="Allen A.E."/>
            <person name="Hazlebeck D."/>
            <person name="Allen E.E."/>
        </authorList>
    </citation>
    <scope>NUCLEOTIDE SEQUENCE</scope>
    <source>
        <strain evidence="2">Hildebrandi</strain>
    </source>
</reference>
<proteinExistence type="predicted"/>
<evidence type="ECO:0000313" key="3">
    <source>
        <dbReference type="Proteomes" id="UP000693970"/>
    </source>
</evidence>
<keyword evidence="3" id="KW-1185">Reference proteome</keyword>
<feature type="transmembrane region" description="Helical" evidence="1">
    <location>
        <begin position="82"/>
        <end position="101"/>
    </location>
</feature>
<reference evidence="2" key="2">
    <citation type="submission" date="2021-04" db="EMBL/GenBank/DDBJ databases">
        <authorList>
            <person name="Podell S."/>
        </authorList>
    </citation>
    <scope>NUCLEOTIDE SEQUENCE</scope>
    <source>
        <strain evidence="2">Hildebrandi</strain>
    </source>
</reference>
<evidence type="ECO:0000256" key="1">
    <source>
        <dbReference type="SAM" id="Phobius"/>
    </source>
</evidence>
<keyword evidence="1" id="KW-0812">Transmembrane</keyword>
<feature type="transmembrane region" description="Helical" evidence="1">
    <location>
        <begin position="108"/>
        <end position="125"/>
    </location>
</feature>
<name>A0A9K3LVW3_9STRA</name>
<keyword evidence="1" id="KW-0472">Membrane</keyword>
<dbReference type="EMBL" id="JAGRRH010000005">
    <property type="protein sequence ID" value="KAG7369500.1"/>
    <property type="molecule type" value="Genomic_DNA"/>
</dbReference>
<organism evidence="2 3">
    <name type="scientific">Nitzschia inconspicua</name>
    <dbReference type="NCBI Taxonomy" id="303405"/>
    <lineage>
        <taxon>Eukaryota</taxon>
        <taxon>Sar</taxon>
        <taxon>Stramenopiles</taxon>
        <taxon>Ochrophyta</taxon>
        <taxon>Bacillariophyta</taxon>
        <taxon>Bacillariophyceae</taxon>
        <taxon>Bacillariophycidae</taxon>
        <taxon>Bacillariales</taxon>
        <taxon>Bacillariaceae</taxon>
        <taxon>Nitzschia</taxon>
    </lineage>
</organism>
<sequence length="231" mass="26699">MMTNRTTLGKCDTSGQYCEFNENQTVKNGYHDIKEQLPALFTGYGYRSPRKDVVAIFVLESIAYLLLLIILVTYGLGGVNDVIWKFVMLLLFTTMYGYCLFLKSERSNRLLGFVMTQLLAIIMFSEDRPPIMFTRLLIATWTLQTAALYLDWNVYFSIRTEWKAMEGKLRQPDVVIPSDDGTESMKREQEEKQMEQLKWLERERRGLSQHMVSLIGSFAISLCAVLIIVTK</sequence>
<feature type="transmembrane region" description="Helical" evidence="1">
    <location>
        <begin position="131"/>
        <end position="150"/>
    </location>
</feature>
<dbReference type="Proteomes" id="UP000693970">
    <property type="component" value="Unassembled WGS sequence"/>
</dbReference>
<accession>A0A9K3LVW3</accession>